<dbReference type="InterPro" id="IPR050091">
    <property type="entry name" value="PKS_NRPS_Biosynth_Enz"/>
</dbReference>
<evidence type="ECO:0000256" key="2">
    <source>
        <dbReference type="ARBA" id="ARBA00022553"/>
    </source>
</evidence>
<dbReference type="SUPFAM" id="SSF52151">
    <property type="entry name" value="FabD/lysophospholipase-like"/>
    <property type="match status" value="1"/>
</dbReference>
<dbReference type="SUPFAM" id="SSF53901">
    <property type="entry name" value="Thiolase-like"/>
    <property type="match status" value="1"/>
</dbReference>
<feature type="region of interest" description="C-terminal hotdog fold" evidence="4">
    <location>
        <begin position="1022"/>
        <end position="1174"/>
    </location>
</feature>
<dbReference type="SMART" id="SM00825">
    <property type="entry name" value="PKS_KS"/>
    <property type="match status" value="1"/>
</dbReference>
<feature type="domain" description="Ketosynthase family 3 (KS3)" evidence="6">
    <location>
        <begin position="3"/>
        <end position="424"/>
    </location>
</feature>
<dbReference type="InterPro" id="IPR014030">
    <property type="entry name" value="Ketoacyl_synth_N"/>
</dbReference>
<dbReference type="Pfam" id="PF21089">
    <property type="entry name" value="PKS_DH_N"/>
    <property type="match status" value="1"/>
</dbReference>
<dbReference type="Proteomes" id="UP000798808">
    <property type="component" value="Unassembled WGS sequence"/>
</dbReference>
<dbReference type="Gene3D" id="3.40.50.720">
    <property type="entry name" value="NAD(P)-binding Rossmann-like Domain"/>
    <property type="match status" value="1"/>
</dbReference>
<feature type="active site" description="Proton acceptor; for dehydratase activity" evidence="4">
    <location>
        <position position="923"/>
    </location>
</feature>
<dbReference type="SMART" id="SM00823">
    <property type="entry name" value="PKS_PP"/>
    <property type="match status" value="1"/>
</dbReference>
<feature type="active site" description="Proton donor; for dehydratase activity" evidence="4">
    <location>
        <position position="1083"/>
    </location>
</feature>
<dbReference type="Pfam" id="PF00975">
    <property type="entry name" value="Thioesterase"/>
    <property type="match status" value="1"/>
</dbReference>
<dbReference type="Pfam" id="PF00698">
    <property type="entry name" value="Acyl_transf_1"/>
    <property type="match status" value="1"/>
</dbReference>
<dbReference type="InterPro" id="IPR016035">
    <property type="entry name" value="Acyl_Trfase/lysoPLipase"/>
</dbReference>
<dbReference type="Gene3D" id="3.40.47.10">
    <property type="match status" value="1"/>
</dbReference>
<dbReference type="Gene3D" id="3.30.70.3290">
    <property type="match status" value="1"/>
</dbReference>
<dbReference type="Pfam" id="PF00109">
    <property type="entry name" value="ketoacyl-synt"/>
    <property type="match status" value="1"/>
</dbReference>
<dbReference type="InterPro" id="IPR013968">
    <property type="entry name" value="PKS_KR"/>
</dbReference>
<dbReference type="PROSITE" id="PS52019">
    <property type="entry name" value="PKS_MFAS_DH"/>
    <property type="match status" value="1"/>
</dbReference>
<dbReference type="SUPFAM" id="SSF51735">
    <property type="entry name" value="NAD(P)-binding Rossmann-fold domains"/>
    <property type="match status" value="2"/>
</dbReference>
<dbReference type="InterPro" id="IPR016039">
    <property type="entry name" value="Thiolase-like"/>
</dbReference>
<dbReference type="Gene3D" id="3.40.366.10">
    <property type="entry name" value="Malonyl-Coenzyme A Acyl Carrier Protein, domain 2"/>
    <property type="match status" value="1"/>
</dbReference>
<dbReference type="InterPro" id="IPR014043">
    <property type="entry name" value="Acyl_transferase_dom"/>
</dbReference>
<reference evidence="8 9" key="1">
    <citation type="submission" date="2019-02" db="EMBL/GenBank/DDBJ databases">
        <authorList>
            <person name="Goldberg S.R."/>
            <person name="Haltli B.A."/>
            <person name="Correa H."/>
            <person name="Russell K.G."/>
        </authorList>
    </citation>
    <scope>NUCLEOTIDE SEQUENCE [LARGE SCALE GENOMIC DNA]</scope>
    <source>
        <strain evidence="8 9">JCM 16186</strain>
    </source>
</reference>
<evidence type="ECO:0000259" key="5">
    <source>
        <dbReference type="PROSITE" id="PS50075"/>
    </source>
</evidence>
<dbReference type="SMART" id="SM00827">
    <property type="entry name" value="PKS_AT"/>
    <property type="match status" value="1"/>
</dbReference>
<evidence type="ECO:0000256" key="1">
    <source>
        <dbReference type="ARBA" id="ARBA00022450"/>
    </source>
</evidence>
<feature type="region of interest" description="N-terminal hotdog fold" evidence="4">
    <location>
        <begin position="890"/>
        <end position="1012"/>
    </location>
</feature>
<keyword evidence="3" id="KW-0808">Transferase</keyword>
<dbReference type="InterPro" id="IPR020841">
    <property type="entry name" value="PKS_Beta-ketoAc_synthase_dom"/>
</dbReference>
<dbReference type="InterPro" id="IPR042104">
    <property type="entry name" value="PKS_dehydratase_sf"/>
</dbReference>
<dbReference type="Gene3D" id="3.40.50.1820">
    <property type="entry name" value="alpha/beta hydrolase"/>
    <property type="match status" value="1"/>
</dbReference>
<dbReference type="InterPro" id="IPR001031">
    <property type="entry name" value="Thioesterase"/>
</dbReference>
<dbReference type="Pfam" id="PF00550">
    <property type="entry name" value="PP-binding"/>
    <property type="match status" value="1"/>
</dbReference>
<dbReference type="Pfam" id="PF16197">
    <property type="entry name" value="KAsynt_C_assoc"/>
    <property type="match status" value="1"/>
</dbReference>
<sequence>MSKEPIAIIGMSCRFPKVQSLQDFWSLLEKGEDTIEEIKRWNIDEYYNPDKGAKDKTHQRHGSMLQHIDDFDPLFFNISPAEAAEMNPSQKLMMELVWECIENSNTSYEKITGKKIGVYIGNIWSDFEHLRKHKHAEVTSHSAVGQSANIIANRISFFYGFSGPSLVVDTGCSSSLVALHLACQSLWDGTIEQSIVGGVNHTLDPDQNILLSKFGGLSAKGKCSTFDEGADGFVRGEGGGIILLKRLSDAERDGDKIYAVIKGSAINNNGFNQNLPATSIKGQLDVLAEAYKDSGIKPNEVHYVETHGTGTQLGDPTETNALGQFFNQDRKRPLHVGSVKTNIGHLEGAAGMAGLIKAILAMNHRQLPKNLNFNKPNPKIDFDGLNLKVQAEQTEWPASEGETLKAGVNSFGWGGTNGHTVIEEYKPKTNLYNPGKKTHDHKFVLPVSARSEKALVEYVKAYKNYLKYSINGALSEFIHTVTATALRKPEFEFRKTFAAESKLEMIEKLDEYLRNPESTSTSIEKQKVVFVFPGQGSQWIGMGRDLYETEPVFKKVIDECEAAFSRYSNWSLTAQLKANADTSRMDEINVIQPALCAMQIALAKLWESLGLKPDAVTGHSMGEVAAAYISGSITLDEAAKVICTRSRLMKTVSGKGGAMAVTELTVPEAEEVIKKYPGLSVAVNNSPKSTVIAGDQNLITELLAELEGQGKFCRQVKVDVASHSAQMEPLKGQLAEALQGVVPQKNKVTLYSTVKNQEVSGEELNAAYWVDNLRNGVQFAGVMEQLIQNGYNTFIEVSPHPVLTTAISECLEAFNGHGVVSGTLTRNKPEENELYSNFDLLYQQGIRFDWNVFYKNPKVPFLNLPSYPFQRATYTLTERKQNHGTKREGHPWIGKEMKLAQLAGLHFWEAQLSIDEFPYLTDHAVSGKVVLPGASYIEMLHAAVTQLTGSHQMMINDLKFKSAVILGSDEKVNIQLRIQKGENTSAFAFFRMADGQWTETASGSFALNSSITNEIAECTDFEGNTDTEALYEQLQTLGLQYGPYFRGIQKIHVSDRQTLASVVVKDNLKYSLNQYGLHPAVLDACLQTLFAAQSNDENKTAMTYLSGVEAIEINKPISFSDELFVRTEITGQDIANEGQSITLTANCTITDATGKVLVTLKGLGGKIFKLEEDGGHKEKWYHHINWVPEQISFKNAGQQSFIVVATQNDEVTKQFLEALTDAGHDFHWVAPHTTDEAPFKSALDQIELEKADRIIYFSHDDIMAGQETIATEKAFYLIELFKELEAKKLMHYPGLTIVTNGAFGIKSDHINVAAGPVVGVGRVAFNELSQYETQIVDLSYNCNQEELKNLVKLAAQPVAKEREIALRNESFYCSRLADYAPALPAAVEQSTFSSSGYHLVTGYKGIAFTLVEWMFARGARKFCLVSRSNNLDEVLKGKIESLKSEGAIFKIVDCDVCNTDAVNSLLTELEAEAGLKSIIHAAGVINAEQIVDLSHEEFSAILAPKVIGGWNLHQASKKYALDHFMLFSSASSLLGLSGQVSYVAANTFLDTLSQYRQKQQLPALSINWGVMSDVGMVASIKNLEKFAEAEGFVATPMSDAVKALDKIFDQCPANMGVFQLNAGQTAGHFPALGDSKYFAGLLHKNDDEHEGQTLMQTLESVPNAEEWLDALESHLKKLTASIIKSPEDQLSTTMKFKSLGIDSLMAVQFRNKLEKELNIKLSVTDIWEHPTISEYATFLAEKLFKIKKQKEGQNTAEPAIVASPASAEHKMQLVCFHDAGGNAHLYADWEDKLASHIQLITVELPGRGKSSSMEPFTDMKQAIHKISDALMGVINKPAIFFGHSMGGLIAFEVIRELRRRLTKLPVNLIVSSTPQLASYDKQHLDHNADDKTLMKRFPHLSKEMIPDAELREILIRLLRNDLKLLDTYDYEFAPPLDVNIIAIHGKSDSTVSKKQMDLWNNETTLKFRFIEREGDHHYLRSCTDFVTGLINNEVAAPELIHLKK</sequence>
<dbReference type="SMART" id="SM01294">
    <property type="entry name" value="PKS_PP_betabranch"/>
    <property type="match status" value="1"/>
</dbReference>
<evidence type="ECO:0000313" key="8">
    <source>
        <dbReference type="EMBL" id="MTI24247.1"/>
    </source>
</evidence>
<keyword evidence="9" id="KW-1185">Reference proteome</keyword>
<dbReference type="PROSITE" id="PS52004">
    <property type="entry name" value="KS3_2"/>
    <property type="match status" value="1"/>
</dbReference>
<dbReference type="InterPro" id="IPR014031">
    <property type="entry name" value="Ketoacyl_synth_C"/>
</dbReference>
<feature type="domain" description="Carrier" evidence="5">
    <location>
        <begin position="1666"/>
        <end position="1743"/>
    </location>
</feature>
<accession>A0ABW9RJI8</accession>
<dbReference type="InterPro" id="IPR029058">
    <property type="entry name" value="AB_hydrolase_fold"/>
</dbReference>
<dbReference type="Pfam" id="PF02801">
    <property type="entry name" value="Ketoacyl-synt_C"/>
    <property type="match status" value="1"/>
</dbReference>
<evidence type="ECO:0000259" key="6">
    <source>
        <dbReference type="PROSITE" id="PS52004"/>
    </source>
</evidence>
<dbReference type="InterPro" id="IPR036291">
    <property type="entry name" value="NAD(P)-bd_dom_sf"/>
</dbReference>
<dbReference type="InterPro" id="IPR049900">
    <property type="entry name" value="PKS_mFAS_DH"/>
</dbReference>
<dbReference type="SUPFAM" id="SSF47336">
    <property type="entry name" value="ACP-like"/>
    <property type="match status" value="1"/>
</dbReference>
<gene>
    <name evidence="8" type="ORF">E1163_04745</name>
</gene>
<dbReference type="InterPro" id="IPR020806">
    <property type="entry name" value="PKS_PP-bd"/>
</dbReference>
<dbReference type="InterPro" id="IPR032821">
    <property type="entry name" value="PKS_assoc"/>
</dbReference>
<dbReference type="InterPro" id="IPR049552">
    <property type="entry name" value="PKS_DH_N"/>
</dbReference>
<dbReference type="InterPro" id="IPR009081">
    <property type="entry name" value="PP-bd_ACP"/>
</dbReference>
<dbReference type="SUPFAM" id="SSF53474">
    <property type="entry name" value="alpha/beta-Hydrolases"/>
    <property type="match status" value="1"/>
</dbReference>
<dbReference type="InterPro" id="IPR001227">
    <property type="entry name" value="Ac_transferase_dom_sf"/>
</dbReference>
<comment type="caution">
    <text evidence="8">The sequence shown here is derived from an EMBL/GenBank/DDBJ whole genome shotgun (WGS) entry which is preliminary data.</text>
</comment>
<dbReference type="SUPFAM" id="SSF55048">
    <property type="entry name" value="Probable ACP-binding domain of malonyl-CoA ACP transacylase"/>
    <property type="match status" value="1"/>
</dbReference>
<dbReference type="Gene3D" id="3.10.129.110">
    <property type="entry name" value="Polyketide synthase dehydratase"/>
    <property type="match status" value="1"/>
</dbReference>
<dbReference type="EMBL" id="SMLW01000387">
    <property type="protein sequence ID" value="MTI24247.1"/>
    <property type="molecule type" value="Genomic_DNA"/>
</dbReference>
<dbReference type="InterPro" id="IPR036736">
    <property type="entry name" value="ACP-like_sf"/>
</dbReference>
<evidence type="ECO:0000313" key="9">
    <source>
        <dbReference type="Proteomes" id="UP000798808"/>
    </source>
</evidence>
<evidence type="ECO:0000259" key="7">
    <source>
        <dbReference type="PROSITE" id="PS52019"/>
    </source>
</evidence>
<evidence type="ECO:0000256" key="4">
    <source>
        <dbReference type="PROSITE-ProRule" id="PRU01363"/>
    </source>
</evidence>
<dbReference type="InterPro" id="IPR049551">
    <property type="entry name" value="PKS_DH_C"/>
</dbReference>
<dbReference type="InterPro" id="IPR057326">
    <property type="entry name" value="KR_dom"/>
</dbReference>
<dbReference type="RefSeq" id="WP_155170047.1">
    <property type="nucleotide sequence ID" value="NZ_BAAAFL010000051.1"/>
</dbReference>
<dbReference type="InterPro" id="IPR016036">
    <property type="entry name" value="Malonyl_transacylase_ACP-bd"/>
</dbReference>
<name>A0ABW9RJI8_9BACT</name>
<dbReference type="PROSITE" id="PS50075">
    <property type="entry name" value="CARRIER"/>
    <property type="match status" value="1"/>
</dbReference>
<dbReference type="PANTHER" id="PTHR43775:SF37">
    <property type="entry name" value="SI:DKEY-61P9.11"/>
    <property type="match status" value="1"/>
</dbReference>
<keyword evidence="1" id="KW-0596">Phosphopantetheine</keyword>
<dbReference type="Gene3D" id="1.10.1200.10">
    <property type="entry name" value="ACP-like"/>
    <property type="match status" value="1"/>
</dbReference>
<dbReference type="SMART" id="SM00826">
    <property type="entry name" value="PKS_DH"/>
    <property type="match status" value="1"/>
</dbReference>
<feature type="domain" description="PKS/mFAS DH" evidence="7">
    <location>
        <begin position="890"/>
        <end position="1174"/>
    </location>
</feature>
<dbReference type="PANTHER" id="PTHR43775">
    <property type="entry name" value="FATTY ACID SYNTHASE"/>
    <property type="match status" value="1"/>
</dbReference>
<keyword evidence="2" id="KW-0597">Phosphoprotein</keyword>
<protein>
    <submittedName>
        <fullName evidence="8">SDR family oxidoreductase</fullName>
    </submittedName>
</protein>
<organism evidence="8 9">
    <name type="scientific">Fulvivirga kasyanovii</name>
    <dbReference type="NCBI Taxonomy" id="396812"/>
    <lineage>
        <taxon>Bacteria</taxon>
        <taxon>Pseudomonadati</taxon>
        <taxon>Bacteroidota</taxon>
        <taxon>Cytophagia</taxon>
        <taxon>Cytophagales</taxon>
        <taxon>Fulvivirgaceae</taxon>
        <taxon>Fulvivirga</taxon>
    </lineage>
</organism>
<dbReference type="InterPro" id="IPR020807">
    <property type="entry name" value="PKS_DH"/>
</dbReference>
<dbReference type="Pfam" id="PF08659">
    <property type="entry name" value="KR"/>
    <property type="match status" value="1"/>
</dbReference>
<dbReference type="Pfam" id="PF14765">
    <property type="entry name" value="PS-DH"/>
    <property type="match status" value="1"/>
</dbReference>
<dbReference type="SMART" id="SM00822">
    <property type="entry name" value="PKS_KR"/>
    <property type="match status" value="1"/>
</dbReference>
<dbReference type="InterPro" id="IPR018201">
    <property type="entry name" value="Ketoacyl_synth_AS"/>
</dbReference>
<dbReference type="PROSITE" id="PS00606">
    <property type="entry name" value="KS3_1"/>
    <property type="match status" value="1"/>
</dbReference>
<proteinExistence type="predicted"/>
<dbReference type="CDD" id="cd00833">
    <property type="entry name" value="PKS"/>
    <property type="match status" value="1"/>
</dbReference>
<evidence type="ECO:0000256" key="3">
    <source>
        <dbReference type="ARBA" id="ARBA00022679"/>
    </source>
</evidence>